<dbReference type="AlphaFoldDB" id="A0A6J4J768"/>
<reference evidence="2" key="1">
    <citation type="submission" date="2020-02" db="EMBL/GenBank/DDBJ databases">
        <authorList>
            <person name="Meier V. D."/>
        </authorList>
    </citation>
    <scope>NUCLEOTIDE SEQUENCE</scope>
    <source>
        <strain evidence="2">AVDCRST_MAG26</strain>
    </source>
</reference>
<feature type="non-terminal residue" evidence="2">
    <location>
        <position position="1"/>
    </location>
</feature>
<feature type="compositionally biased region" description="Basic residues" evidence="1">
    <location>
        <begin position="1"/>
        <end position="14"/>
    </location>
</feature>
<protein>
    <submittedName>
        <fullName evidence="2">Uncharacterized protein</fullName>
    </submittedName>
</protein>
<evidence type="ECO:0000313" key="2">
    <source>
        <dbReference type="EMBL" id="CAA9272102.1"/>
    </source>
</evidence>
<feature type="non-terminal residue" evidence="2">
    <location>
        <position position="65"/>
    </location>
</feature>
<accession>A0A6J4J768</accession>
<gene>
    <name evidence="2" type="ORF">AVDCRST_MAG26-2871</name>
</gene>
<sequence>WTTRRKTHACRRTSRPSIGTTCLPRREPFSTMPGLVPTKRDIWKSTSARSLSGCGRCWKVTGSGV</sequence>
<organism evidence="2">
    <name type="scientific">uncultured Chloroflexia bacterium</name>
    <dbReference type="NCBI Taxonomy" id="1672391"/>
    <lineage>
        <taxon>Bacteria</taxon>
        <taxon>Bacillati</taxon>
        <taxon>Chloroflexota</taxon>
        <taxon>Chloroflexia</taxon>
        <taxon>environmental samples</taxon>
    </lineage>
</organism>
<name>A0A6J4J768_9CHLR</name>
<evidence type="ECO:0000256" key="1">
    <source>
        <dbReference type="SAM" id="MobiDB-lite"/>
    </source>
</evidence>
<feature type="region of interest" description="Disordered" evidence="1">
    <location>
        <begin position="1"/>
        <end position="36"/>
    </location>
</feature>
<dbReference type="EMBL" id="CADCTK010000661">
    <property type="protein sequence ID" value="CAA9272102.1"/>
    <property type="molecule type" value="Genomic_DNA"/>
</dbReference>
<proteinExistence type="predicted"/>